<sequence length="283" mass="31388">MTLTAQSLVNQSLELVSAPTTYARLDALIRDPNSAIDDISDVIHTDPALTTRLLKIVNSPYYGFPSQINTLSRAITIIGTRELTNLVLATTVMNAFHGIPKNLMDMQTFWRHSLACAITARYLAEALALEHSEQYFIAGLLHNIGSLVLYQSAPELARESINRARFGHEVLHEAEQRLLGFHHGDVGAILLQKWRLPESLVVVAQHHHTPSLATTYQLNVALIHVTDVMVSSVPFGHNGDRHVPPLDPNAWTTLALSPEAMPSLLYQVNQQLDTLADLMRTEN</sequence>
<dbReference type="InterPro" id="IPR013976">
    <property type="entry name" value="HDOD"/>
</dbReference>
<dbReference type="CDD" id="cd00077">
    <property type="entry name" value="HDc"/>
    <property type="match status" value="1"/>
</dbReference>
<evidence type="ECO:0000313" key="3">
    <source>
        <dbReference type="Proteomes" id="UP000009145"/>
    </source>
</evidence>
<dbReference type="Proteomes" id="UP000009145">
    <property type="component" value="Chromosome"/>
</dbReference>
<dbReference type="KEGG" id="mec:Q7C_1300"/>
<gene>
    <name evidence="2" type="ordered locus">Q7C_1300</name>
</gene>
<dbReference type="PANTHER" id="PTHR33525:SF3">
    <property type="entry name" value="RIBONUCLEASE Y"/>
    <property type="match status" value="1"/>
</dbReference>
<dbReference type="RefSeq" id="WP_014703870.1">
    <property type="nucleotide sequence ID" value="NC_017856.1"/>
</dbReference>
<name>I1YHQ7_METFJ</name>
<evidence type="ECO:0000259" key="1">
    <source>
        <dbReference type="PROSITE" id="PS51833"/>
    </source>
</evidence>
<accession>I1YHQ7</accession>
<dbReference type="PATRIC" id="fig|754477.3.peg.1281"/>
<dbReference type="PANTHER" id="PTHR33525">
    <property type="match status" value="1"/>
</dbReference>
<dbReference type="OrthoDB" id="9770715at2"/>
<dbReference type="Gene3D" id="1.10.3210.10">
    <property type="entry name" value="Hypothetical protein af1432"/>
    <property type="match status" value="1"/>
</dbReference>
<dbReference type="Pfam" id="PF08668">
    <property type="entry name" value="HDOD"/>
    <property type="match status" value="1"/>
</dbReference>
<dbReference type="InterPro" id="IPR006675">
    <property type="entry name" value="HDIG_dom"/>
</dbReference>
<dbReference type="AlphaFoldDB" id="I1YHQ7"/>
<keyword evidence="3" id="KW-1185">Reference proteome</keyword>
<protein>
    <submittedName>
        <fullName evidence="2">HD domain protein</fullName>
    </submittedName>
</protein>
<dbReference type="EMBL" id="CP003380">
    <property type="protein sequence ID" value="AFJ02450.1"/>
    <property type="molecule type" value="Genomic_DNA"/>
</dbReference>
<dbReference type="STRING" id="754477.Q7C_1300"/>
<proteinExistence type="predicted"/>
<dbReference type="NCBIfam" id="TIGR00277">
    <property type="entry name" value="HDIG"/>
    <property type="match status" value="1"/>
</dbReference>
<dbReference type="HOGENOM" id="CLU_048246_4_2_6"/>
<reference evidence="2 3" key="1">
    <citation type="journal article" date="2012" name="J. Bacteriol.">
        <title>Complete genome sequences of Methylophaga sp. strain JAM1 and Methylophaga sp. strain JAM7.</title>
        <authorList>
            <person name="Villeneuve C."/>
            <person name="Martineau C."/>
            <person name="Mauffrey F."/>
            <person name="Villemur R."/>
        </authorList>
    </citation>
    <scope>NUCLEOTIDE SEQUENCE [LARGE SCALE GENOMIC DNA]</scope>
    <source>
        <strain evidence="2 3">JAM7</strain>
    </source>
</reference>
<dbReference type="SUPFAM" id="SSF109604">
    <property type="entry name" value="HD-domain/PDEase-like"/>
    <property type="match status" value="1"/>
</dbReference>
<dbReference type="InterPro" id="IPR052340">
    <property type="entry name" value="RNase_Y/CdgJ"/>
</dbReference>
<feature type="domain" description="HDOD" evidence="1">
    <location>
        <begin position="15"/>
        <end position="210"/>
    </location>
</feature>
<dbReference type="eggNOG" id="COG1639">
    <property type="taxonomic scope" value="Bacteria"/>
</dbReference>
<evidence type="ECO:0000313" key="2">
    <source>
        <dbReference type="EMBL" id="AFJ02450.1"/>
    </source>
</evidence>
<organism evidence="2 3">
    <name type="scientific">Methylophaga frappieri (strain ATCC BAA-2434 / DSM 25690 / JAM7)</name>
    <dbReference type="NCBI Taxonomy" id="754477"/>
    <lineage>
        <taxon>Bacteria</taxon>
        <taxon>Pseudomonadati</taxon>
        <taxon>Pseudomonadota</taxon>
        <taxon>Gammaproteobacteria</taxon>
        <taxon>Thiotrichales</taxon>
        <taxon>Piscirickettsiaceae</taxon>
        <taxon>Methylophaga</taxon>
    </lineage>
</organism>
<dbReference type="InterPro" id="IPR003607">
    <property type="entry name" value="HD/PDEase_dom"/>
</dbReference>
<dbReference type="PROSITE" id="PS51833">
    <property type="entry name" value="HDOD"/>
    <property type="match status" value="1"/>
</dbReference>